<evidence type="ECO:0000256" key="1">
    <source>
        <dbReference type="ARBA" id="ARBA00006328"/>
    </source>
</evidence>
<dbReference type="Pfam" id="PF05368">
    <property type="entry name" value="NmrA"/>
    <property type="match status" value="1"/>
</dbReference>
<keyword evidence="5" id="KW-1185">Reference proteome</keyword>
<sequence length="297" mass="31640">MPRSERTILVTGATGNQGGAAARRLLADGWRVRALVRDPSAPAAQALAEAGAEPVAGDMLDRASLDAAMAGAYGVFSVQPSRQAPHFLEEEVRMGVNVADAAHAAGAGHVVYTSVGGADRDTGVSHWETKWEIERHIRGLALPATVLRPVMFMENHASREFGVFAEKALIRIIPPSARVQLIAVADIGAFAGLAFADPDRYAGQAFELAGDELTRAELVDAIARAVGRPLETDPVPKETLAQLGVNTDDLERVESFGGWRADIPALRALHPGLMTFGTWLEREGAARFRALLADRPA</sequence>
<evidence type="ECO:0000256" key="2">
    <source>
        <dbReference type="ARBA" id="ARBA00022857"/>
    </source>
</evidence>
<protein>
    <submittedName>
        <fullName evidence="4">NmrA family transcriptional regulator</fullName>
    </submittedName>
</protein>
<dbReference type="PANTHER" id="PTHR42748:SF7">
    <property type="entry name" value="NMRA LIKE REDOX SENSOR 1-RELATED"/>
    <property type="match status" value="1"/>
</dbReference>
<feature type="domain" description="NmrA-like" evidence="3">
    <location>
        <begin position="5"/>
        <end position="246"/>
    </location>
</feature>
<evidence type="ECO:0000313" key="5">
    <source>
        <dbReference type="Proteomes" id="UP000603904"/>
    </source>
</evidence>
<proteinExistence type="inferred from homology"/>
<accession>A0ABQ4G2S5</accession>
<name>A0ABQ4G2S5_9ACTN</name>
<dbReference type="EMBL" id="BOOC01000022">
    <property type="protein sequence ID" value="GIH41366.1"/>
    <property type="molecule type" value="Genomic_DNA"/>
</dbReference>
<dbReference type="InterPro" id="IPR008030">
    <property type="entry name" value="NmrA-like"/>
</dbReference>
<dbReference type="InterPro" id="IPR051164">
    <property type="entry name" value="NmrA-like_oxidored"/>
</dbReference>
<dbReference type="Proteomes" id="UP000603904">
    <property type="component" value="Unassembled WGS sequence"/>
</dbReference>
<reference evidence="4 5" key="1">
    <citation type="submission" date="2021-01" db="EMBL/GenBank/DDBJ databases">
        <title>Whole genome shotgun sequence of Microbispora corallina NBRC 16416.</title>
        <authorList>
            <person name="Komaki H."/>
            <person name="Tamura T."/>
        </authorList>
    </citation>
    <scope>NUCLEOTIDE SEQUENCE [LARGE SCALE GENOMIC DNA]</scope>
    <source>
        <strain evidence="4 5">NBRC 16416</strain>
    </source>
</reference>
<evidence type="ECO:0000313" key="4">
    <source>
        <dbReference type="EMBL" id="GIH41366.1"/>
    </source>
</evidence>
<comment type="caution">
    <text evidence="4">The sequence shown here is derived from an EMBL/GenBank/DDBJ whole genome shotgun (WGS) entry which is preliminary data.</text>
</comment>
<evidence type="ECO:0000259" key="3">
    <source>
        <dbReference type="Pfam" id="PF05368"/>
    </source>
</evidence>
<keyword evidence="2" id="KW-0521">NADP</keyword>
<organism evidence="4 5">
    <name type="scientific">Microbispora corallina</name>
    <dbReference type="NCBI Taxonomy" id="83302"/>
    <lineage>
        <taxon>Bacteria</taxon>
        <taxon>Bacillati</taxon>
        <taxon>Actinomycetota</taxon>
        <taxon>Actinomycetes</taxon>
        <taxon>Streptosporangiales</taxon>
        <taxon>Streptosporangiaceae</taxon>
        <taxon>Microbispora</taxon>
    </lineage>
</organism>
<comment type="similarity">
    <text evidence="1">Belongs to the NmrA-type oxidoreductase family.</text>
</comment>
<dbReference type="Gene3D" id="3.90.25.10">
    <property type="entry name" value="UDP-galactose 4-epimerase, domain 1"/>
    <property type="match status" value="1"/>
</dbReference>
<dbReference type="InterPro" id="IPR036291">
    <property type="entry name" value="NAD(P)-bd_dom_sf"/>
</dbReference>
<dbReference type="RefSeq" id="WP_204058718.1">
    <property type="nucleotide sequence ID" value="NZ_BAAAGP010000020.1"/>
</dbReference>
<gene>
    <name evidence="4" type="ORF">Mco01_43660</name>
</gene>
<dbReference type="SUPFAM" id="SSF51735">
    <property type="entry name" value="NAD(P)-binding Rossmann-fold domains"/>
    <property type="match status" value="1"/>
</dbReference>
<dbReference type="Gene3D" id="3.40.50.720">
    <property type="entry name" value="NAD(P)-binding Rossmann-like Domain"/>
    <property type="match status" value="1"/>
</dbReference>
<dbReference type="CDD" id="cd05251">
    <property type="entry name" value="NmrA_like_SDR_a"/>
    <property type="match status" value="1"/>
</dbReference>
<dbReference type="PANTHER" id="PTHR42748">
    <property type="entry name" value="NITROGEN METABOLITE REPRESSION PROTEIN NMRA FAMILY MEMBER"/>
    <property type="match status" value="1"/>
</dbReference>